<evidence type="ECO:0000259" key="1">
    <source>
        <dbReference type="Pfam" id="PF14502"/>
    </source>
</evidence>
<protein>
    <recommendedName>
        <fullName evidence="5">GntR family transcriptional regulator</fullName>
    </recommendedName>
</protein>
<keyword evidence="4" id="KW-1185">Reference proteome</keyword>
<dbReference type="OrthoDB" id="147067at2"/>
<dbReference type="NCBIfam" id="NF041241">
    <property type="entry name" value="YhfZ_full"/>
    <property type="match status" value="1"/>
</dbReference>
<accession>A0A4S2DJS5</accession>
<dbReference type="InterPro" id="IPR032791">
    <property type="entry name" value="YhfZ_C"/>
</dbReference>
<dbReference type="RefSeq" id="WP_136006744.1">
    <property type="nucleotide sequence ID" value="NZ_SRYR01000003.1"/>
</dbReference>
<evidence type="ECO:0000259" key="2">
    <source>
        <dbReference type="Pfam" id="PF14503"/>
    </source>
</evidence>
<proteinExistence type="predicted"/>
<dbReference type="Gene3D" id="3.40.190.10">
    <property type="entry name" value="Periplasmic binding protein-like II"/>
    <property type="match status" value="2"/>
</dbReference>
<organism evidence="3 4">
    <name type="scientific">Clostridium sartagoforme</name>
    <dbReference type="NCBI Taxonomy" id="84031"/>
    <lineage>
        <taxon>Bacteria</taxon>
        <taxon>Bacillati</taxon>
        <taxon>Bacillota</taxon>
        <taxon>Clostridia</taxon>
        <taxon>Eubacteriales</taxon>
        <taxon>Clostridiaceae</taxon>
        <taxon>Clostridium</taxon>
    </lineage>
</organism>
<dbReference type="Pfam" id="PF14503">
    <property type="entry name" value="YhfZ_C"/>
    <property type="match status" value="1"/>
</dbReference>
<dbReference type="InterPro" id="IPR041444">
    <property type="entry name" value="HTH_41"/>
</dbReference>
<dbReference type="SUPFAM" id="SSF46785">
    <property type="entry name" value="Winged helix' DNA-binding domain"/>
    <property type="match status" value="1"/>
</dbReference>
<gene>
    <name evidence="3" type="ORF">E5347_09420</name>
</gene>
<feature type="domain" description="Uncharacterised protein YhfZ C-terminal" evidence="2">
    <location>
        <begin position="79"/>
        <end position="308"/>
    </location>
</feature>
<name>A0A4S2DJS5_9CLOT</name>
<dbReference type="SUPFAM" id="SSF53850">
    <property type="entry name" value="Periplasmic binding protein-like II"/>
    <property type="match status" value="1"/>
</dbReference>
<reference evidence="3 4" key="1">
    <citation type="submission" date="2019-04" db="EMBL/GenBank/DDBJ databases">
        <title>Microbes associate with the intestines of laboratory mice.</title>
        <authorList>
            <person name="Navarre W."/>
            <person name="Wong E."/>
            <person name="Huang K."/>
            <person name="Tropini C."/>
            <person name="Ng K."/>
            <person name="Yu B."/>
        </authorList>
    </citation>
    <scope>NUCLEOTIDE SEQUENCE [LARGE SCALE GENOMIC DNA]</scope>
    <source>
        <strain evidence="3 4">NM50_B9-20</strain>
    </source>
</reference>
<comment type="caution">
    <text evidence="3">The sequence shown here is derived from an EMBL/GenBank/DDBJ whole genome shotgun (WGS) entry which is preliminary data.</text>
</comment>
<evidence type="ECO:0000313" key="4">
    <source>
        <dbReference type="Proteomes" id="UP000306888"/>
    </source>
</evidence>
<dbReference type="InterPro" id="IPR036390">
    <property type="entry name" value="WH_DNA-bd_sf"/>
</dbReference>
<dbReference type="EMBL" id="SRYR01000003">
    <property type="protein sequence ID" value="TGY42466.1"/>
    <property type="molecule type" value="Genomic_DNA"/>
</dbReference>
<dbReference type="Proteomes" id="UP000306888">
    <property type="component" value="Unassembled WGS sequence"/>
</dbReference>
<evidence type="ECO:0008006" key="5">
    <source>
        <dbReference type="Google" id="ProtNLM"/>
    </source>
</evidence>
<dbReference type="Pfam" id="PF14502">
    <property type="entry name" value="HTH_41"/>
    <property type="match status" value="1"/>
</dbReference>
<dbReference type="Gene3D" id="1.10.10.10">
    <property type="entry name" value="Winged helix-like DNA-binding domain superfamily/Winged helix DNA-binding domain"/>
    <property type="match status" value="1"/>
</dbReference>
<dbReference type="AlphaFoldDB" id="A0A4S2DJS5"/>
<evidence type="ECO:0000313" key="3">
    <source>
        <dbReference type="EMBL" id="TGY42466.1"/>
    </source>
</evidence>
<dbReference type="InterPro" id="IPR036388">
    <property type="entry name" value="WH-like_DNA-bd_sf"/>
</dbReference>
<sequence length="308" mass="35351">MDVQSKLMQKLGITINSLAIEFLQLNEGDRIKTVAELAETYETARGTIQSAIKFLKDQNALTLESRGHLGTFIKEINYIRLLELTGIKSLVGVMPLPYSKRYEGLATGICKCLNDSGVNTNLAFMRGSNHRLKALEDGRYDFAVTSRLTADFYLEQNKDIQIIKTFGDFSYVNEHIMVVSKKFDGMFKKGTRVGIDTSSIDQFMLTKTYFEDLEVEYVNLNYSQFITALKENEIDAAIWNLDDLQDRQDDIKFMPLNREEKNIKDTEAVIIANKRNSIVPALFSRVLDIEDVKEYQRLVMEKKIMPQY</sequence>
<feature type="domain" description="YhfZ helix-turn-helix" evidence="1">
    <location>
        <begin position="26"/>
        <end position="73"/>
    </location>
</feature>